<feature type="compositionally biased region" description="Basic and acidic residues" evidence="1">
    <location>
        <begin position="84"/>
        <end position="96"/>
    </location>
</feature>
<name>A0ABQ1TXT0_9FLAO</name>
<proteinExistence type="predicted"/>
<feature type="region of interest" description="Disordered" evidence="1">
    <location>
        <begin position="65"/>
        <end position="108"/>
    </location>
</feature>
<keyword evidence="2" id="KW-0472">Membrane</keyword>
<keyword evidence="2" id="KW-1133">Transmembrane helix</keyword>
<accession>A0ABQ1TXT0</accession>
<evidence type="ECO:0000256" key="2">
    <source>
        <dbReference type="SAM" id="Phobius"/>
    </source>
</evidence>
<evidence type="ECO:0000256" key="1">
    <source>
        <dbReference type="SAM" id="MobiDB-lite"/>
    </source>
</evidence>
<feature type="compositionally biased region" description="Acidic residues" evidence="1">
    <location>
        <begin position="72"/>
        <end position="82"/>
    </location>
</feature>
<protein>
    <submittedName>
        <fullName evidence="3">Uncharacterized protein</fullName>
    </submittedName>
</protein>
<reference evidence="4" key="1">
    <citation type="journal article" date="2019" name="Int. J. Syst. Evol. Microbiol.">
        <title>The Global Catalogue of Microorganisms (GCM) 10K type strain sequencing project: providing services to taxonomists for standard genome sequencing and annotation.</title>
        <authorList>
            <consortium name="The Broad Institute Genomics Platform"/>
            <consortium name="The Broad Institute Genome Sequencing Center for Infectious Disease"/>
            <person name="Wu L."/>
            <person name="Ma J."/>
        </authorList>
    </citation>
    <scope>NUCLEOTIDE SEQUENCE [LARGE SCALE GENOMIC DNA]</scope>
    <source>
        <strain evidence="4">CGMCC 1.16060</strain>
    </source>
</reference>
<evidence type="ECO:0000313" key="4">
    <source>
        <dbReference type="Proteomes" id="UP000655016"/>
    </source>
</evidence>
<dbReference type="RefSeq" id="WP_163393279.1">
    <property type="nucleotide sequence ID" value="NZ_BMKP01000002.1"/>
</dbReference>
<dbReference type="Proteomes" id="UP000655016">
    <property type="component" value="Unassembled WGS sequence"/>
</dbReference>
<sequence>MLISDNYMLILITIFSIYKNHLSAFLYLINNFNYTENGKFKSIHSGRITKYLYHNQISYTTENDQAYTAGWGEDDNQDDPGSDPDPREHGRTDRPGGSESSETDLEER</sequence>
<evidence type="ECO:0000313" key="3">
    <source>
        <dbReference type="EMBL" id="GGF06325.1"/>
    </source>
</evidence>
<keyword evidence="2" id="KW-0812">Transmembrane</keyword>
<keyword evidence="4" id="KW-1185">Reference proteome</keyword>
<gene>
    <name evidence="3" type="ORF">GCM10011518_14540</name>
</gene>
<comment type="caution">
    <text evidence="3">The sequence shown here is derived from an EMBL/GenBank/DDBJ whole genome shotgun (WGS) entry which is preliminary data.</text>
</comment>
<organism evidence="3 4">
    <name type="scientific">Flavobacterium limi</name>
    <dbReference type="NCBI Taxonomy" id="2045105"/>
    <lineage>
        <taxon>Bacteria</taxon>
        <taxon>Pseudomonadati</taxon>
        <taxon>Bacteroidota</taxon>
        <taxon>Flavobacteriia</taxon>
        <taxon>Flavobacteriales</taxon>
        <taxon>Flavobacteriaceae</taxon>
        <taxon>Flavobacterium</taxon>
    </lineage>
</organism>
<feature type="transmembrane region" description="Helical" evidence="2">
    <location>
        <begin position="6"/>
        <end position="29"/>
    </location>
</feature>
<dbReference type="EMBL" id="BMKP01000002">
    <property type="protein sequence ID" value="GGF06325.1"/>
    <property type="molecule type" value="Genomic_DNA"/>
</dbReference>